<evidence type="ECO:0000256" key="4">
    <source>
        <dbReference type="ARBA" id="ARBA00022692"/>
    </source>
</evidence>
<name>A0A238KV65_9RHOB</name>
<feature type="transmembrane region" description="Helical" evidence="7">
    <location>
        <begin position="167"/>
        <end position="187"/>
    </location>
</feature>
<feature type="transmembrane region" description="Helical" evidence="7">
    <location>
        <begin position="199"/>
        <end position="218"/>
    </location>
</feature>
<evidence type="ECO:0000256" key="2">
    <source>
        <dbReference type="ARBA" id="ARBA00007430"/>
    </source>
</evidence>
<gene>
    <name evidence="8" type="ORF">COL8621_03138</name>
</gene>
<comment type="similarity">
    <text evidence="2">Belongs to the polysaccharide synthase family.</text>
</comment>
<evidence type="ECO:0000313" key="8">
    <source>
        <dbReference type="EMBL" id="SMX46501.1"/>
    </source>
</evidence>
<evidence type="ECO:0000256" key="1">
    <source>
        <dbReference type="ARBA" id="ARBA00004651"/>
    </source>
</evidence>
<feature type="transmembrane region" description="Helical" evidence="7">
    <location>
        <begin position="463"/>
        <end position="485"/>
    </location>
</feature>
<feature type="transmembrane region" description="Helical" evidence="7">
    <location>
        <begin position="140"/>
        <end position="160"/>
    </location>
</feature>
<feature type="transmembrane region" description="Helical" evidence="7">
    <location>
        <begin position="37"/>
        <end position="57"/>
    </location>
</feature>
<sequence length="495" mass="53881">MRISYIPSFIAFQSIKGQKFLTLLHKIPMDLPMFRSALLLLSGNAFSSLMLLVRNLLVARLISVEDYGIAATFALSMAIVEMISQLGLQQLIVQAKDGEDPKLQAGLQGFQALRGLLAGGFLLLIAYPLANFLGVPEVAWAYQLMALVPVLNGFVHFDVFRLQRQMIYLPHILTISVPALVSVALVWPLNGIFGDYRVMLYAVLAQGVLTLVTSHLVAKTRYRATLDRSIMARGLGFGWPLLINGLLLFAVFNGEKLVIGRELGMVPLAMFAMGFTLTLTPTLVLARSLQSFFLPQLSAANDPDRFERIGAATIQANILNGLLQIAAIMLLGPLLVESVLGEKYAPLVPLLLWLSILQAVRVFKSGPAVVALAKAKTDNAMWANLCRVASLPLSWYLAANGYDLINIIWVAIGAELVAMCVSLFLLGRRVGYPLSRVWGSIAVALGFMVALALRDWFAQDGAAPIWTSAVCIAMFGLSLASMTALKGYVMARVAR</sequence>
<feature type="transmembrane region" description="Helical" evidence="7">
    <location>
        <begin position="230"/>
        <end position="252"/>
    </location>
</feature>
<keyword evidence="4 7" id="KW-0812">Transmembrane</keyword>
<evidence type="ECO:0000256" key="6">
    <source>
        <dbReference type="ARBA" id="ARBA00023136"/>
    </source>
</evidence>
<reference evidence="9" key="1">
    <citation type="submission" date="2017-05" db="EMBL/GenBank/DDBJ databases">
        <authorList>
            <person name="Rodrigo-Torres L."/>
            <person name="Arahal R. D."/>
            <person name="Lucena T."/>
        </authorList>
    </citation>
    <scope>NUCLEOTIDE SEQUENCE [LARGE SCALE GENOMIC DNA]</scope>
    <source>
        <strain evidence="9">CECT 8621</strain>
    </source>
</reference>
<dbReference type="PANTHER" id="PTHR30250:SF10">
    <property type="entry name" value="LIPOPOLYSACCHARIDE BIOSYNTHESIS PROTEIN WZXC"/>
    <property type="match status" value="1"/>
</dbReference>
<dbReference type="Proteomes" id="UP000202922">
    <property type="component" value="Unassembled WGS sequence"/>
</dbReference>
<keyword evidence="6 7" id="KW-0472">Membrane</keyword>
<feature type="transmembrane region" description="Helical" evidence="7">
    <location>
        <begin position="318"/>
        <end position="336"/>
    </location>
</feature>
<dbReference type="InterPro" id="IPR050833">
    <property type="entry name" value="Poly_Biosynth_Transport"/>
</dbReference>
<feature type="transmembrane region" description="Helical" evidence="7">
    <location>
        <begin position="264"/>
        <end position="286"/>
    </location>
</feature>
<evidence type="ECO:0000256" key="3">
    <source>
        <dbReference type="ARBA" id="ARBA00022475"/>
    </source>
</evidence>
<accession>A0A238KV65</accession>
<evidence type="ECO:0000256" key="7">
    <source>
        <dbReference type="SAM" id="Phobius"/>
    </source>
</evidence>
<proteinExistence type="inferred from homology"/>
<evidence type="ECO:0000256" key="5">
    <source>
        <dbReference type="ARBA" id="ARBA00022989"/>
    </source>
</evidence>
<dbReference type="Pfam" id="PF13440">
    <property type="entry name" value="Polysacc_synt_3"/>
    <property type="match status" value="1"/>
</dbReference>
<dbReference type="AlphaFoldDB" id="A0A238KV65"/>
<feature type="transmembrane region" description="Helical" evidence="7">
    <location>
        <begin position="437"/>
        <end position="457"/>
    </location>
</feature>
<dbReference type="EMBL" id="FXYE01000002">
    <property type="protein sequence ID" value="SMX46501.1"/>
    <property type="molecule type" value="Genomic_DNA"/>
</dbReference>
<evidence type="ECO:0000313" key="9">
    <source>
        <dbReference type="Proteomes" id="UP000202922"/>
    </source>
</evidence>
<dbReference type="OrthoDB" id="7605542at2"/>
<organism evidence="8 9">
    <name type="scientific">Actibacterium lipolyticum</name>
    <dbReference type="NCBI Taxonomy" id="1524263"/>
    <lineage>
        <taxon>Bacteria</taxon>
        <taxon>Pseudomonadati</taxon>
        <taxon>Pseudomonadota</taxon>
        <taxon>Alphaproteobacteria</taxon>
        <taxon>Rhodobacterales</taxon>
        <taxon>Roseobacteraceae</taxon>
        <taxon>Actibacterium</taxon>
    </lineage>
</organism>
<feature type="transmembrane region" description="Helical" evidence="7">
    <location>
        <begin position="113"/>
        <end position="134"/>
    </location>
</feature>
<keyword evidence="9" id="KW-1185">Reference proteome</keyword>
<feature type="transmembrane region" description="Helical" evidence="7">
    <location>
        <begin position="404"/>
        <end position="425"/>
    </location>
</feature>
<keyword evidence="3" id="KW-1003">Cell membrane</keyword>
<comment type="subcellular location">
    <subcellularLocation>
        <location evidence="1">Cell membrane</location>
        <topology evidence="1">Multi-pass membrane protein</topology>
    </subcellularLocation>
</comment>
<dbReference type="GO" id="GO:0005886">
    <property type="term" value="C:plasma membrane"/>
    <property type="evidence" value="ECO:0007669"/>
    <property type="project" value="UniProtKB-SubCell"/>
</dbReference>
<keyword evidence="5 7" id="KW-1133">Transmembrane helix</keyword>
<dbReference type="PANTHER" id="PTHR30250">
    <property type="entry name" value="PST FAMILY PREDICTED COLANIC ACID TRANSPORTER"/>
    <property type="match status" value="1"/>
</dbReference>
<protein>
    <submittedName>
        <fullName evidence="8">Colanic acid exporter</fullName>
    </submittedName>
</protein>